<dbReference type="Gene3D" id="3.10.20.90">
    <property type="entry name" value="Phosphatidylinositol 3-kinase Catalytic Subunit, Chain A, domain 1"/>
    <property type="match status" value="1"/>
</dbReference>
<gene>
    <name evidence="3" type="ORF">GA0070214_11782</name>
</gene>
<proteinExistence type="predicted"/>
<evidence type="ECO:0000313" key="3">
    <source>
        <dbReference type="EMBL" id="SCF34164.1"/>
    </source>
</evidence>
<protein>
    <recommendedName>
        <fullName evidence="2">Ubiquitin-like domain-containing protein</fullName>
    </recommendedName>
</protein>
<evidence type="ECO:0000259" key="2">
    <source>
        <dbReference type="PROSITE" id="PS50053"/>
    </source>
</evidence>
<feature type="compositionally biased region" description="Basic and acidic residues" evidence="1">
    <location>
        <begin position="1"/>
        <end position="10"/>
    </location>
</feature>
<dbReference type="InterPro" id="IPR029071">
    <property type="entry name" value="Ubiquitin-like_domsf"/>
</dbReference>
<keyword evidence="4" id="KW-1185">Reference proteome</keyword>
<dbReference type="RefSeq" id="WP_091270038.1">
    <property type="nucleotide sequence ID" value="NZ_FMCS01000017.1"/>
</dbReference>
<feature type="region of interest" description="Disordered" evidence="1">
    <location>
        <begin position="1"/>
        <end position="20"/>
    </location>
</feature>
<feature type="domain" description="Ubiquitin-like" evidence="2">
    <location>
        <begin position="17"/>
        <end position="88"/>
    </location>
</feature>
<organism evidence="3 4">
    <name type="scientific">Micromonospora chaiyaphumensis</name>
    <dbReference type="NCBI Taxonomy" id="307119"/>
    <lineage>
        <taxon>Bacteria</taxon>
        <taxon>Bacillati</taxon>
        <taxon>Actinomycetota</taxon>
        <taxon>Actinomycetes</taxon>
        <taxon>Micromonosporales</taxon>
        <taxon>Micromonosporaceae</taxon>
        <taxon>Micromonospora</taxon>
    </lineage>
</organism>
<dbReference type="EMBL" id="FMCS01000017">
    <property type="protein sequence ID" value="SCF34164.1"/>
    <property type="molecule type" value="Genomic_DNA"/>
</dbReference>
<accession>A0A1C4ZN01</accession>
<dbReference type="Proteomes" id="UP000199629">
    <property type="component" value="Unassembled WGS sequence"/>
</dbReference>
<evidence type="ECO:0000256" key="1">
    <source>
        <dbReference type="SAM" id="MobiDB-lite"/>
    </source>
</evidence>
<sequence length="94" mass="10073">MTTEIEEKKPHPGGPLITVTVFAPRSPEPKTFQFRRNDTVGEAARQVADAFGYQAGNPSLATDDQVVLDRDKTLAGAQVRDGDQLHLVDVGGGV</sequence>
<evidence type="ECO:0000313" key="4">
    <source>
        <dbReference type="Proteomes" id="UP000199629"/>
    </source>
</evidence>
<name>A0A1C4ZN01_9ACTN</name>
<dbReference type="InterPro" id="IPR000626">
    <property type="entry name" value="Ubiquitin-like_dom"/>
</dbReference>
<dbReference type="SUPFAM" id="SSF54236">
    <property type="entry name" value="Ubiquitin-like"/>
    <property type="match status" value="1"/>
</dbReference>
<dbReference type="PROSITE" id="PS50053">
    <property type="entry name" value="UBIQUITIN_2"/>
    <property type="match status" value="1"/>
</dbReference>
<dbReference type="AlphaFoldDB" id="A0A1C4ZN01"/>
<reference evidence="4" key="1">
    <citation type="submission" date="2016-06" db="EMBL/GenBank/DDBJ databases">
        <authorList>
            <person name="Varghese N."/>
            <person name="Submissions Spin"/>
        </authorList>
    </citation>
    <scope>NUCLEOTIDE SEQUENCE [LARGE SCALE GENOMIC DNA]</scope>
    <source>
        <strain evidence="4">DSM 45246</strain>
    </source>
</reference>
<dbReference type="CDD" id="cd17039">
    <property type="entry name" value="Ubl_ubiquitin_like"/>
    <property type="match status" value="1"/>
</dbReference>